<name>A0ACD1GDN1_9EURO</name>
<accession>A0ACD1GDN1</accession>
<dbReference type="Proteomes" id="UP000249057">
    <property type="component" value="Unassembled WGS sequence"/>
</dbReference>
<keyword evidence="2" id="KW-1185">Reference proteome</keyword>
<sequence length="596" mass="64181">MAKTPFTPFRGRRSVVHGLNGMVACSQPLAAMAGHRILTQGGNAASIAFIDFVNVAAALNATEPASTGIGGDMFCLFYDAPTKKISALNGSGRAPKAITLDQVRTRLQLSPGKSGTIPLDSVLAVTTPGAAAGWVDTIERFGSGKLGLHQILAPAIEICERGFPVSEVSSSMVEHLLIIPYQWHGHEPTLRKASPHFHELLKTDAAAPDGCRSPLPGEVMTNHALATTFRALATEGKDGFYRGRVADSIVTAVQDLGGFLTHEDLEYHAQTGSQMVDPICLRLWADQQQQALDIWEHPPNGQGVVALMALGIMEELSRTGRLPPLSRLTHNSPEYLHALIECLRIAFSDAAWWVADPEVERVPNLISKAYLAERAKLYSPSKASDVICRGSPAFQSCDTVYFAVADREGNAASFINSNYHGFGTGIVPAGCGFTLQSRGANFSLTPGHPNVLAPLKRPYHTIIPAMATHAADGSLHTVFGVMGGFMQPQGHVQVLLNMLVFGLNPQEALDAPRICIAVEDDDAEGGVHHSMVYVENGIEQKVIDELQQKGHHVEKVTGWKRELFGRGQVIRCQREASYRVYSGGSDIRGDGLAIPL</sequence>
<dbReference type="EMBL" id="KZ825330">
    <property type="protein sequence ID" value="RAH47353.1"/>
    <property type="molecule type" value="Genomic_DNA"/>
</dbReference>
<evidence type="ECO:0000313" key="2">
    <source>
        <dbReference type="Proteomes" id="UP000249057"/>
    </source>
</evidence>
<reference evidence="1" key="1">
    <citation type="submission" date="2018-02" db="EMBL/GenBank/DDBJ databases">
        <title>The genomes of Aspergillus section Nigri reveals drivers in fungal speciation.</title>
        <authorList>
            <consortium name="DOE Joint Genome Institute"/>
            <person name="Vesth T.C."/>
            <person name="Nybo J."/>
            <person name="Theobald S."/>
            <person name="Brandl J."/>
            <person name="Frisvad J.C."/>
            <person name="Nielsen K.F."/>
            <person name="Lyhne E.K."/>
            <person name="Kogle M.E."/>
            <person name="Kuo A."/>
            <person name="Riley R."/>
            <person name="Clum A."/>
            <person name="Nolan M."/>
            <person name="Lipzen A."/>
            <person name="Salamov A."/>
            <person name="Henrissat B."/>
            <person name="Wiebenga A."/>
            <person name="De vries R.P."/>
            <person name="Grigoriev I.V."/>
            <person name="Mortensen U.H."/>
            <person name="Andersen M.R."/>
            <person name="Baker S.E."/>
        </authorList>
    </citation>
    <scope>NUCLEOTIDE SEQUENCE</scope>
    <source>
        <strain evidence="1">CBS 621.78</strain>
    </source>
</reference>
<organism evidence="1 2">
    <name type="scientific">Aspergillus brunneoviolaceus CBS 621.78</name>
    <dbReference type="NCBI Taxonomy" id="1450534"/>
    <lineage>
        <taxon>Eukaryota</taxon>
        <taxon>Fungi</taxon>
        <taxon>Dikarya</taxon>
        <taxon>Ascomycota</taxon>
        <taxon>Pezizomycotina</taxon>
        <taxon>Eurotiomycetes</taxon>
        <taxon>Eurotiomycetidae</taxon>
        <taxon>Eurotiales</taxon>
        <taxon>Aspergillaceae</taxon>
        <taxon>Aspergillus</taxon>
        <taxon>Aspergillus subgen. Circumdati</taxon>
    </lineage>
</organism>
<proteinExistence type="predicted"/>
<protein>
    <submittedName>
        <fullName evidence="1">Gamma-glutamyltranspeptidase</fullName>
    </submittedName>
</protein>
<evidence type="ECO:0000313" key="1">
    <source>
        <dbReference type="EMBL" id="RAH47353.1"/>
    </source>
</evidence>
<gene>
    <name evidence="1" type="ORF">BO95DRAFT_480857</name>
</gene>